<dbReference type="EMBL" id="BONF01000037">
    <property type="protein sequence ID" value="GIF84415.1"/>
    <property type="molecule type" value="Genomic_DNA"/>
</dbReference>
<proteinExistence type="predicted"/>
<reference evidence="1 2" key="1">
    <citation type="submission" date="2021-01" db="EMBL/GenBank/DDBJ databases">
        <title>Whole genome shotgun sequence of Catellatospora bangladeshensis NBRC 107357.</title>
        <authorList>
            <person name="Komaki H."/>
            <person name="Tamura T."/>
        </authorList>
    </citation>
    <scope>NUCLEOTIDE SEQUENCE [LARGE SCALE GENOMIC DNA]</scope>
    <source>
        <strain evidence="1 2">NBRC 107357</strain>
    </source>
</reference>
<dbReference type="AlphaFoldDB" id="A0A8J3NKG4"/>
<accession>A0A8J3NKG4</accession>
<evidence type="ECO:0000313" key="2">
    <source>
        <dbReference type="Proteomes" id="UP000601223"/>
    </source>
</evidence>
<evidence type="ECO:0000313" key="1">
    <source>
        <dbReference type="EMBL" id="GIF84415.1"/>
    </source>
</evidence>
<name>A0A8J3NKG4_9ACTN</name>
<protein>
    <submittedName>
        <fullName evidence="1">Uncharacterized protein</fullName>
    </submittedName>
</protein>
<gene>
    <name evidence="1" type="ORF">Cba03nite_57640</name>
</gene>
<keyword evidence="2" id="KW-1185">Reference proteome</keyword>
<sequence>MWCHRRVNSAAAGTTIDPRWARLLDALHPDEFPLRERVKEQFDAAMIDHISRADYGHDAERHRRAVSDLLAARTWPGELDWVPLEVLQLTRWSRPELPDGPLPPTGRRGHLMRLFACMALIRMRTPNGLPVDTLAPFVASAVELGSPFLDDAVPYLAWCRRHEPGDWRDDPADLPFLTFALLLLATATRAEPDVLGGLGGMLLREVAAVAEELGEGWRIETEPPLLGPRPRAQRHRVWYGLAGRFLVDGADGTDLGGRLAELGRAVRGESGATTADLRDLFAAWDRAA</sequence>
<organism evidence="1 2">
    <name type="scientific">Catellatospora bangladeshensis</name>
    <dbReference type="NCBI Taxonomy" id="310355"/>
    <lineage>
        <taxon>Bacteria</taxon>
        <taxon>Bacillati</taxon>
        <taxon>Actinomycetota</taxon>
        <taxon>Actinomycetes</taxon>
        <taxon>Micromonosporales</taxon>
        <taxon>Micromonosporaceae</taxon>
        <taxon>Catellatospora</taxon>
    </lineage>
</organism>
<dbReference type="Proteomes" id="UP000601223">
    <property type="component" value="Unassembled WGS sequence"/>
</dbReference>
<comment type="caution">
    <text evidence="1">The sequence shown here is derived from an EMBL/GenBank/DDBJ whole genome shotgun (WGS) entry which is preliminary data.</text>
</comment>